<dbReference type="Proteomes" id="UP000190857">
    <property type="component" value="Unassembled WGS sequence"/>
</dbReference>
<gene>
    <name evidence="2" type="ORF">SAMN06309945_1356</name>
</gene>
<protein>
    <submittedName>
        <fullName evidence="2">Uncharacterized protein</fullName>
    </submittedName>
</protein>
<sequence length="67" mass="7147">MLKVPATFWSGLWTIAGALIFVGAVFAFATARFGLGIALVVATLVCLSGSWRAQHLAKKRARGARRS</sequence>
<accession>A0A1T5J9Q2</accession>
<keyword evidence="1" id="KW-0472">Membrane</keyword>
<dbReference type="OrthoDB" id="5120092at2"/>
<name>A0A1T5J9Q2_9MICO</name>
<evidence type="ECO:0000313" key="2">
    <source>
        <dbReference type="EMBL" id="SKC48151.1"/>
    </source>
</evidence>
<dbReference type="AlphaFoldDB" id="A0A1T5J9Q2"/>
<evidence type="ECO:0000313" key="3">
    <source>
        <dbReference type="Proteomes" id="UP000190857"/>
    </source>
</evidence>
<feature type="transmembrane region" description="Helical" evidence="1">
    <location>
        <begin position="35"/>
        <end position="53"/>
    </location>
</feature>
<evidence type="ECO:0000256" key="1">
    <source>
        <dbReference type="SAM" id="Phobius"/>
    </source>
</evidence>
<keyword evidence="1" id="KW-0812">Transmembrane</keyword>
<keyword evidence="3" id="KW-1185">Reference proteome</keyword>
<proteinExistence type="predicted"/>
<reference evidence="2 3" key="1">
    <citation type="submission" date="2017-02" db="EMBL/GenBank/DDBJ databases">
        <authorList>
            <person name="Peterson S.W."/>
        </authorList>
    </citation>
    <scope>NUCLEOTIDE SEQUENCE [LARGE SCALE GENOMIC DNA]</scope>
    <source>
        <strain evidence="2 3">VKM Ac-2059</strain>
    </source>
</reference>
<dbReference type="EMBL" id="FUZP01000001">
    <property type="protein sequence ID" value="SKC48151.1"/>
    <property type="molecule type" value="Genomic_DNA"/>
</dbReference>
<dbReference type="RefSeq" id="WP_079727411.1">
    <property type="nucleotide sequence ID" value="NZ_FUZP01000001.1"/>
</dbReference>
<feature type="transmembrane region" description="Helical" evidence="1">
    <location>
        <begin position="7"/>
        <end position="29"/>
    </location>
</feature>
<organism evidence="2 3">
    <name type="scientific">Okibacterium fritillariae</name>
    <dbReference type="NCBI Taxonomy" id="123320"/>
    <lineage>
        <taxon>Bacteria</taxon>
        <taxon>Bacillati</taxon>
        <taxon>Actinomycetota</taxon>
        <taxon>Actinomycetes</taxon>
        <taxon>Micrococcales</taxon>
        <taxon>Microbacteriaceae</taxon>
        <taxon>Okibacterium</taxon>
    </lineage>
</organism>
<keyword evidence="1" id="KW-1133">Transmembrane helix</keyword>